<protein>
    <recommendedName>
        <fullName evidence="1">VOC domain-containing protein</fullName>
    </recommendedName>
</protein>
<dbReference type="STRING" id="134849.SAMN05443668_11250"/>
<feature type="domain" description="VOC" evidence="1">
    <location>
        <begin position="35"/>
        <end position="145"/>
    </location>
</feature>
<proteinExistence type="predicted"/>
<reference evidence="2 3" key="1">
    <citation type="submission" date="2016-11" db="EMBL/GenBank/DDBJ databases">
        <authorList>
            <person name="Jaros S."/>
            <person name="Januszkiewicz K."/>
            <person name="Wedrychowicz H."/>
        </authorList>
    </citation>
    <scope>NUCLEOTIDE SEQUENCE [LARGE SCALE GENOMIC DNA]</scope>
    <source>
        <strain evidence="2 3">DSM 46144</strain>
    </source>
</reference>
<dbReference type="AlphaFoldDB" id="A0A1M7RGN0"/>
<name>A0A1M7RGN0_9ACTN</name>
<dbReference type="InterPro" id="IPR037523">
    <property type="entry name" value="VOC_core"/>
</dbReference>
<dbReference type="PROSITE" id="PS51819">
    <property type="entry name" value="VOC"/>
    <property type="match status" value="1"/>
</dbReference>
<evidence type="ECO:0000313" key="2">
    <source>
        <dbReference type="EMBL" id="SHN45443.1"/>
    </source>
</evidence>
<evidence type="ECO:0000313" key="3">
    <source>
        <dbReference type="Proteomes" id="UP000184440"/>
    </source>
</evidence>
<dbReference type="Pfam" id="PF00903">
    <property type="entry name" value="Glyoxalase"/>
    <property type="match status" value="1"/>
</dbReference>
<sequence>MGDVARYTAYNGTLTGVRSENDGYGAAMPTLANGKLSYLEIPALDVRQSADFYSRVFGWALRRRGDGALAFDDTVGEVSGVWVTGRPPASEPGLLIYIMVDDVEKTIAALVQHGGEVIQPIGADAPEVTARFRDPAGNVFGIFEQ</sequence>
<dbReference type="EMBL" id="FRCS01000012">
    <property type="protein sequence ID" value="SHN45443.1"/>
    <property type="molecule type" value="Genomic_DNA"/>
</dbReference>
<dbReference type="Gene3D" id="3.10.180.10">
    <property type="entry name" value="2,3-Dihydroxybiphenyl 1,2-Dioxygenase, domain 1"/>
    <property type="match status" value="1"/>
</dbReference>
<dbReference type="InterPro" id="IPR004360">
    <property type="entry name" value="Glyas_Fos-R_dOase_dom"/>
</dbReference>
<dbReference type="InterPro" id="IPR052164">
    <property type="entry name" value="Anthracycline_SecMetBiosynth"/>
</dbReference>
<evidence type="ECO:0000259" key="1">
    <source>
        <dbReference type="PROSITE" id="PS51819"/>
    </source>
</evidence>
<dbReference type="PANTHER" id="PTHR33993">
    <property type="entry name" value="GLYOXALASE-RELATED"/>
    <property type="match status" value="1"/>
</dbReference>
<dbReference type="Proteomes" id="UP000184440">
    <property type="component" value="Unassembled WGS sequence"/>
</dbReference>
<organism evidence="2 3">
    <name type="scientific">Cryptosporangium aurantiacum</name>
    <dbReference type="NCBI Taxonomy" id="134849"/>
    <lineage>
        <taxon>Bacteria</taxon>
        <taxon>Bacillati</taxon>
        <taxon>Actinomycetota</taxon>
        <taxon>Actinomycetes</taxon>
        <taxon>Cryptosporangiales</taxon>
        <taxon>Cryptosporangiaceae</taxon>
        <taxon>Cryptosporangium</taxon>
    </lineage>
</organism>
<keyword evidence="3" id="KW-1185">Reference proteome</keyword>
<dbReference type="SUPFAM" id="SSF54593">
    <property type="entry name" value="Glyoxalase/Bleomycin resistance protein/Dihydroxybiphenyl dioxygenase"/>
    <property type="match status" value="1"/>
</dbReference>
<dbReference type="InterPro" id="IPR029068">
    <property type="entry name" value="Glyas_Bleomycin-R_OHBP_Dase"/>
</dbReference>
<gene>
    <name evidence="2" type="ORF">SAMN05443668_11250</name>
</gene>
<dbReference type="CDD" id="cd07247">
    <property type="entry name" value="SgaA_N_like"/>
    <property type="match status" value="1"/>
</dbReference>
<accession>A0A1M7RGN0</accession>